<feature type="compositionally biased region" description="Polar residues" evidence="2">
    <location>
        <begin position="10"/>
        <end position="25"/>
    </location>
</feature>
<feature type="compositionally biased region" description="Polar residues" evidence="2">
    <location>
        <begin position="1193"/>
        <end position="1205"/>
    </location>
</feature>
<reference evidence="3 4" key="2">
    <citation type="journal article" date="2017" name="Nature">
        <title>The Apostasia genome and the evolution of orchids.</title>
        <authorList>
            <person name="Zhang G.Q."/>
            <person name="Liu K.W."/>
            <person name="Li Z."/>
            <person name="Lohaus R."/>
            <person name="Hsiao Y.Y."/>
            <person name="Niu S.C."/>
            <person name="Wang J.Y."/>
            <person name="Lin Y.C."/>
            <person name="Xu Q."/>
            <person name="Chen L.J."/>
            <person name="Yoshida K."/>
            <person name="Fujiwara S."/>
            <person name="Wang Z.W."/>
            <person name="Zhang Y.Q."/>
            <person name="Mitsuda N."/>
            <person name="Wang M."/>
            <person name="Liu G.H."/>
            <person name="Pecoraro L."/>
            <person name="Huang H.X."/>
            <person name="Xiao X.J."/>
            <person name="Lin M."/>
            <person name="Wu X.Y."/>
            <person name="Wu W.L."/>
            <person name="Chen Y.Y."/>
            <person name="Chang S.B."/>
            <person name="Sakamoto S."/>
            <person name="Ohme-Takagi M."/>
            <person name="Yagi M."/>
            <person name="Zeng S.J."/>
            <person name="Shen C.Y."/>
            <person name="Yeh C.M."/>
            <person name="Luo Y.B."/>
            <person name="Tsai W.C."/>
            <person name="Van de Peer Y."/>
            <person name="Liu Z.J."/>
        </authorList>
    </citation>
    <scope>NUCLEOTIDE SEQUENCE [LARGE SCALE GENOMIC DNA]</scope>
    <source>
        <tissue evidence="3">The whole plant</tissue>
    </source>
</reference>
<feature type="compositionally biased region" description="Polar residues" evidence="2">
    <location>
        <begin position="1124"/>
        <end position="1133"/>
    </location>
</feature>
<feature type="compositionally biased region" description="Basic and acidic residues" evidence="2">
    <location>
        <begin position="1221"/>
        <end position="1230"/>
    </location>
</feature>
<dbReference type="PANTHER" id="PTHR31115:SF3">
    <property type="entry name" value="EXPRESSED PROTEIN"/>
    <property type="match status" value="1"/>
</dbReference>
<feature type="region of interest" description="Disordered" evidence="2">
    <location>
        <begin position="1122"/>
        <end position="1236"/>
    </location>
</feature>
<organism evidence="3 4">
    <name type="scientific">Dendrobium catenatum</name>
    <dbReference type="NCBI Taxonomy" id="906689"/>
    <lineage>
        <taxon>Eukaryota</taxon>
        <taxon>Viridiplantae</taxon>
        <taxon>Streptophyta</taxon>
        <taxon>Embryophyta</taxon>
        <taxon>Tracheophyta</taxon>
        <taxon>Spermatophyta</taxon>
        <taxon>Magnoliopsida</taxon>
        <taxon>Liliopsida</taxon>
        <taxon>Asparagales</taxon>
        <taxon>Orchidaceae</taxon>
        <taxon>Epidendroideae</taxon>
        <taxon>Malaxideae</taxon>
        <taxon>Dendrobiinae</taxon>
        <taxon>Dendrobium</taxon>
    </lineage>
</organism>
<protein>
    <submittedName>
        <fullName evidence="3">Uncharacterized protein</fullName>
    </submittedName>
</protein>
<feature type="region of interest" description="Disordered" evidence="2">
    <location>
        <begin position="495"/>
        <end position="532"/>
    </location>
</feature>
<feature type="compositionally biased region" description="Polar residues" evidence="2">
    <location>
        <begin position="399"/>
        <end position="411"/>
    </location>
</feature>
<keyword evidence="1" id="KW-0175">Coiled coil</keyword>
<sequence>MAANSRFDYSLSSPDGPTYSNGQRGSYSAATLEKLGSFREGSDRILSSPPGTSKANAAAFQGDMICLLQSLASDLKVITTDHRLNRSGEMKRAVTNIFGTYANDTSSVAFGTKPLTSSCLEEIKRLKNNLQDHVTKARDRVKIFGDASSKIDKFCHIILKKRSRVDSFSGERSTGLNQGSISKIGPQSHLSGCVLEVGSQRLEDKAKISVPNRRIRTSLVEANGTSRTSGPLERDKDILKSTNGSAAQGDESDRGFSTVVDGWERSRMKKKRSVIKSDVSASSGLVKSQFDRETKRVMQQKLGSDVRPKLNYSHSFRSASNTNTTLAGKIDSSAQQNATSVRSRNEQNHVSVPNDRRDARFCPDTESPSLRVISKLNSREDTCVASTTLPKFGSARGPRSNSGSLSKTSPNIHRVVGNPEDMEPPQTLGVVNRKRSASIRSSSPPVGQWAVQRPQKMSRSSRRSSLSPLISSHDELSISETAEDALINHDDLAGTRRESSNASQHNKMRGDNFAPASLSESEESGVQENKLKDKVKKRMDIKGKPVQAVQKFTNLIMPSRKNGMAVEEDCGDVDRRQGRIRRGFAPVRSGMPAAIEKLSDVVTTKQQRSARHGSERVESKPGRPPIKKLSERKSYARPRQLISSSSMEFSDEVADDHEELVAAATAALDTGRICFGSFWNQVEPVFSFVSTEDTTFLREQIDKEHVVMPSAAVVANRCESNAFSNGVNFYGCERETVFTKQTTKSDHLLEQFMPQCVSYSGISICQALISAIIEEDDMDNLYNTGDCAEAYSCNDLYAARFELDKDLETKGLNLHLLEDCQTTGRNLDYYKVDPNRRFHDEISRESLGTNGIPETVNRPLSSPHQALNQLAPNQTTPFSTYCSEFLYNQMSFNDRLILELSEIGLYPEPVPDLTYGEGEDITKGIHILEEKLHEQASNRKNLLRKLEKGVMDANELQQRNLERLAMDCLVLMAYDRYMSCWGPSASGSKNVNKFAKHAALAFIKRTLTRCKKFEETGISCFHEPVFRDIFLSASSHSGHLNVTDLPADALGNMICATFSRMITLNFTNHIPFTASQIARGVDAHAKSSNAAPSINPPIEHPFSNEETWSNHIKKKEVLLDDVVGNTSGPSSRTSPGLGSSLASGAKGKRSERDRDGKGYNRDSAFKNSTAKIGRPSTSISKGERKNKTKPKVKTTQLSASVNVLHSKTPDISGRAGSGTSRDVKQKEDLNLKSANENDPIDLSHLQIPDMDVVDFGGQGQDIASWLNFEEEGTHDQEDFMGLEIPMDDLSEVHIMI</sequence>
<feature type="region of interest" description="Disordered" evidence="2">
    <location>
        <begin position="330"/>
        <end position="363"/>
    </location>
</feature>
<feature type="compositionally biased region" description="Low complexity" evidence="2">
    <location>
        <begin position="1134"/>
        <end position="1145"/>
    </location>
</feature>
<reference evidence="3 4" key="1">
    <citation type="journal article" date="2016" name="Sci. Rep.">
        <title>The Dendrobium catenatum Lindl. genome sequence provides insights into polysaccharide synthase, floral development and adaptive evolution.</title>
        <authorList>
            <person name="Zhang G.Q."/>
            <person name="Xu Q."/>
            <person name="Bian C."/>
            <person name="Tsai W.C."/>
            <person name="Yeh C.M."/>
            <person name="Liu K.W."/>
            <person name="Yoshida K."/>
            <person name="Zhang L.S."/>
            <person name="Chang S.B."/>
            <person name="Chen F."/>
            <person name="Shi Y."/>
            <person name="Su Y.Y."/>
            <person name="Zhang Y.Q."/>
            <person name="Chen L.J."/>
            <person name="Yin Y."/>
            <person name="Lin M."/>
            <person name="Huang H."/>
            <person name="Deng H."/>
            <person name="Wang Z.W."/>
            <person name="Zhu S.L."/>
            <person name="Zhao X."/>
            <person name="Deng C."/>
            <person name="Niu S.C."/>
            <person name="Huang J."/>
            <person name="Wang M."/>
            <person name="Liu G.H."/>
            <person name="Yang H.J."/>
            <person name="Xiao X.J."/>
            <person name="Hsiao Y.Y."/>
            <person name="Wu W.L."/>
            <person name="Chen Y.Y."/>
            <person name="Mitsuda N."/>
            <person name="Ohme-Takagi M."/>
            <person name="Luo Y.B."/>
            <person name="Van de Peer Y."/>
            <person name="Liu Z.J."/>
        </authorList>
    </citation>
    <scope>NUCLEOTIDE SEQUENCE [LARGE SCALE GENOMIC DNA]</scope>
    <source>
        <tissue evidence="3">The whole plant</tissue>
    </source>
</reference>
<evidence type="ECO:0000256" key="1">
    <source>
        <dbReference type="SAM" id="Coils"/>
    </source>
</evidence>
<evidence type="ECO:0000313" key="3">
    <source>
        <dbReference type="EMBL" id="PKU84252.1"/>
    </source>
</evidence>
<feature type="compositionally biased region" description="Basic and acidic residues" evidence="2">
    <location>
        <begin position="1148"/>
        <end position="1164"/>
    </location>
</feature>
<feature type="compositionally biased region" description="Polar residues" evidence="2">
    <location>
        <begin position="330"/>
        <end position="342"/>
    </location>
</feature>
<feature type="region of interest" description="Disordered" evidence="2">
    <location>
        <begin position="389"/>
        <end position="470"/>
    </location>
</feature>
<dbReference type="Proteomes" id="UP000233837">
    <property type="component" value="Unassembled WGS sequence"/>
</dbReference>
<keyword evidence="4" id="KW-1185">Reference proteome</keyword>
<feature type="coiled-coil region" evidence="1">
    <location>
        <begin position="925"/>
        <end position="959"/>
    </location>
</feature>
<feature type="region of interest" description="Disordered" evidence="2">
    <location>
        <begin position="1"/>
        <end position="25"/>
    </location>
</feature>
<feature type="region of interest" description="Disordered" evidence="2">
    <location>
        <begin position="601"/>
        <end position="641"/>
    </location>
</feature>
<evidence type="ECO:0000313" key="4">
    <source>
        <dbReference type="Proteomes" id="UP000233837"/>
    </source>
</evidence>
<feature type="compositionally biased region" description="Basic and acidic residues" evidence="2">
    <location>
        <begin position="354"/>
        <end position="363"/>
    </location>
</feature>
<feature type="compositionally biased region" description="Basic and acidic residues" evidence="2">
    <location>
        <begin position="612"/>
        <end position="621"/>
    </location>
</feature>
<gene>
    <name evidence="3" type="ORF">MA16_Dca002765</name>
</gene>
<feature type="compositionally biased region" description="Polar residues" evidence="2">
    <location>
        <begin position="1165"/>
        <end position="1180"/>
    </location>
</feature>
<evidence type="ECO:0000256" key="2">
    <source>
        <dbReference type="SAM" id="MobiDB-lite"/>
    </source>
</evidence>
<accession>A0A2I0X8M7</accession>
<dbReference type="STRING" id="906689.A0A2I0X8M7"/>
<name>A0A2I0X8M7_9ASPA</name>
<proteinExistence type="predicted"/>
<dbReference type="PANTHER" id="PTHR31115">
    <property type="entry name" value="OS05G0107300 PROTEIN"/>
    <property type="match status" value="1"/>
</dbReference>
<dbReference type="EMBL" id="KZ502052">
    <property type="protein sequence ID" value="PKU84252.1"/>
    <property type="molecule type" value="Genomic_DNA"/>
</dbReference>